<evidence type="ECO:0000256" key="2">
    <source>
        <dbReference type="ARBA" id="ARBA00023015"/>
    </source>
</evidence>
<dbReference type="InterPro" id="IPR011517">
    <property type="entry name" value="RNA_pol_sigma70_ECF-like"/>
</dbReference>
<protein>
    <submittedName>
        <fullName evidence="6">RNA polymerase sigma factor, ECF family</fullName>
    </submittedName>
</protein>
<evidence type="ECO:0000313" key="7">
    <source>
        <dbReference type="Proteomes" id="UP000061569"/>
    </source>
</evidence>
<dbReference type="InterPro" id="IPR039425">
    <property type="entry name" value="RNA_pol_sigma-70-like"/>
</dbReference>
<gene>
    <name evidence="6" type="ORF">GLE_5445</name>
</gene>
<dbReference type="NCBIfam" id="TIGR02999">
    <property type="entry name" value="Sig-70_X6"/>
    <property type="match status" value="1"/>
</dbReference>
<dbReference type="Gene3D" id="1.10.1740.10">
    <property type="match status" value="1"/>
</dbReference>
<organism evidence="6 7">
    <name type="scientific">Lysobacter enzymogenes</name>
    <dbReference type="NCBI Taxonomy" id="69"/>
    <lineage>
        <taxon>Bacteria</taxon>
        <taxon>Pseudomonadati</taxon>
        <taxon>Pseudomonadota</taxon>
        <taxon>Gammaproteobacteria</taxon>
        <taxon>Lysobacterales</taxon>
        <taxon>Lysobacteraceae</taxon>
        <taxon>Lysobacter</taxon>
    </lineage>
</organism>
<keyword evidence="4" id="KW-0804">Transcription</keyword>
<evidence type="ECO:0000259" key="5">
    <source>
        <dbReference type="Pfam" id="PF07638"/>
    </source>
</evidence>
<dbReference type="STRING" id="69.GLE_5445"/>
<dbReference type="InterPro" id="IPR053812">
    <property type="entry name" value="HTH_Sigma70_ECF-like"/>
</dbReference>
<evidence type="ECO:0000256" key="3">
    <source>
        <dbReference type="ARBA" id="ARBA00023082"/>
    </source>
</evidence>
<evidence type="ECO:0000256" key="4">
    <source>
        <dbReference type="ARBA" id="ARBA00023163"/>
    </source>
</evidence>
<proteinExistence type="inferred from homology"/>
<evidence type="ECO:0000256" key="1">
    <source>
        <dbReference type="ARBA" id="ARBA00010641"/>
    </source>
</evidence>
<dbReference type="EMBL" id="CP013140">
    <property type="protein sequence ID" value="ALN60786.1"/>
    <property type="molecule type" value="Genomic_DNA"/>
</dbReference>
<keyword evidence="3" id="KW-0731">Sigma factor</keyword>
<dbReference type="InterPro" id="IPR013325">
    <property type="entry name" value="RNA_pol_sigma_r2"/>
</dbReference>
<dbReference type="SUPFAM" id="SSF88946">
    <property type="entry name" value="Sigma2 domain of RNA polymerase sigma factors"/>
    <property type="match status" value="1"/>
</dbReference>
<dbReference type="Proteomes" id="UP000061569">
    <property type="component" value="Chromosome"/>
</dbReference>
<dbReference type="Gene3D" id="1.10.10.10">
    <property type="entry name" value="Winged helix-like DNA-binding domain superfamily/Winged helix DNA-binding domain"/>
    <property type="match status" value="1"/>
</dbReference>
<dbReference type="InterPro" id="IPR014284">
    <property type="entry name" value="RNA_pol_sigma-70_dom"/>
</dbReference>
<dbReference type="SUPFAM" id="SSF88659">
    <property type="entry name" value="Sigma3 and sigma4 domains of RNA polymerase sigma factors"/>
    <property type="match status" value="1"/>
</dbReference>
<dbReference type="KEGG" id="lez:GLE_5445"/>
<sequence>MTAADPPPDLGPSDITHLLQDWREGDRQAEAQLLERIYPVLRRLARQRLARSGQVTLRATELANDAYFELARQREVEFQNRAHFYAIAAHAIRRLLVDHLRERSALKRGGDLLRVTLQAGEELVAPAADLVDALDLDRLLERLQRINARAARGVELRYFGGLTIEETAQTIGVSLPTAKRDWQFARAWLHDQLSAAPG</sequence>
<dbReference type="InterPro" id="IPR036388">
    <property type="entry name" value="WH-like_DNA-bd_sf"/>
</dbReference>
<dbReference type="AlphaFoldDB" id="A0A0S2DQD9"/>
<comment type="similarity">
    <text evidence="1">Belongs to the sigma-70 factor family. ECF subfamily.</text>
</comment>
<dbReference type="PATRIC" id="fig|69.6.peg.5361"/>
<name>A0A0S2DQD9_LYSEN</name>
<dbReference type="Pfam" id="PF07638">
    <property type="entry name" value="Sigma70_ECF"/>
    <property type="match status" value="1"/>
</dbReference>
<dbReference type="PANTHER" id="PTHR43133:SF39">
    <property type="entry name" value="SIMILAR TO RNA POLYMERASE SIGMA-E FACTOR"/>
    <property type="match status" value="1"/>
</dbReference>
<dbReference type="OrthoDB" id="128473at2"/>
<evidence type="ECO:0000313" key="6">
    <source>
        <dbReference type="EMBL" id="ALN60786.1"/>
    </source>
</evidence>
<dbReference type="PANTHER" id="PTHR43133">
    <property type="entry name" value="RNA POLYMERASE ECF-TYPE SIGMA FACTO"/>
    <property type="match status" value="1"/>
</dbReference>
<dbReference type="GO" id="GO:0006352">
    <property type="term" value="P:DNA-templated transcription initiation"/>
    <property type="evidence" value="ECO:0007669"/>
    <property type="project" value="InterPro"/>
</dbReference>
<feature type="domain" description="RNA polymerase sigma-70 ECF-like HTH" evidence="5">
    <location>
        <begin position="13"/>
        <end position="194"/>
    </location>
</feature>
<dbReference type="InterPro" id="IPR013324">
    <property type="entry name" value="RNA_pol_sigma_r3/r4-like"/>
</dbReference>
<reference evidence="6 7" key="1">
    <citation type="submission" date="2015-11" db="EMBL/GenBank/DDBJ databases">
        <title>Genome sequences of Lysobacter enzymogenes strain C3 and Lysobacter antibioticus ATCC 29479.</title>
        <authorList>
            <person name="Kobayashi D.Y."/>
        </authorList>
    </citation>
    <scope>NUCLEOTIDE SEQUENCE [LARGE SCALE GENOMIC DNA]</scope>
    <source>
        <strain evidence="6 7">C3</strain>
    </source>
</reference>
<dbReference type="NCBIfam" id="TIGR02937">
    <property type="entry name" value="sigma70-ECF"/>
    <property type="match status" value="1"/>
</dbReference>
<dbReference type="GO" id="GO:0016987">
    <property type="term" value="F:sigma factor activity"/>
    <property type="evidence" value="ECO:0007669"/>
    <property type="project" value="UniProtKB-KW"/>
</dbReference>
<accession>A0A0S2DQD9</accession>
<keyword evidence="2" id="KW-0805">Transcription regulation</keyword>